<evidence type="ECO:0000259" key="6">
    <source>
        <dbReference type="Pfam" id="PF06271"/>
    </source>
</evidence>
<dbReference type="Proteomes" id="UP000294028">
    <property type="component" value="Unassembled WGS sequence"/>
</dbReference>
<keyword evidence="2 5" id="KW-0812">Transmembrane</keyword>
<keyword evidence="4 5" id="KW-0472">Membrane</keyword>
<feature type="transmembrane region" description="Helical" evidence="5">
    <location>
        <begin position="332"/>
        <end position="351"/>
    </location>
</feature>
<dbReference type="PANTHER" id="PTHR38480:SF1">
    <property type="entry name" value="SLR0254 PROTEIN"/>
    <property type="match status" value="1"/>
</dbReference>
<dbReference type="PANTHER" id="PTHR38480">
    <property type="entry name" value="SLR0254 PROTEIN"/>
    <property type="match status" value="1"/>
</dbReference>
<evidence type="ECO:0000313" key="8">
    <source>
        <dbReference type="Proteomes" id="UP000294028"/>
    </source>
</evidence>
<feature type="domain" description="RDD" evidence="6">
    <location>
        <begin position="282"/>
        <end position="418"/>
    </location>
</feature>
<name>A0A482TB65_9EURY</name>
<dbReference type="EMBL" id="RZHH01000002">
    <property type="protein sequence ID" value="RYJ13476.1"/>
    <property type="molecule type" value="Genomic_DNA"/>
</dbReference>
<keyword evidence="3 5" id="KW-1133">Transmembrane helix</keyword>
<dbReference type="Pfam" id="PF06271">
    <property type="entry name" value="RDD"/>
    <property type="match status" value="1"/>
</dbReference>
<dbReference type="AlphaFoldDB" id="A0A482TB65"/>
<comment type="subcellular location">
    <subcellularLocation>
        <location evidence="1">Membrane</location>
        <topology evidence="1">Multi-pass membrane protein</topology>
    </subcellularLocation>
</comment>
<proteinExistence type="predicted"/>
<organism evidence="7 8">
    <name type="scientific">Halogeometricum borinquense</name>
    <dbReference type="NCBI Taxonomy" id="60847"/>
    <lineage>
        <taxon>Archaea</taxon>
        <taxon>Methanobacteriati</taxon>
        <taxon>Methanobacteriota</taxon>
        <taxon>Stenosarchaea group</taxon>
        <taxon>Halobacteria</taxon>
        <taxon>Halobacteriales</taxon>
        <taxon>Haloferacaceae</taxon>
        <taxon>Halogeometricum</taxon>
    </lineage>
</organism>
<evidence type="ECO:0000313" key="7">
    <source>
        <dbReference type="EMBL" id="RYJ13476.1"/>
    </source>
</evidence>
<protein>
    <submittedName>
        <fullName evidence="7">RDD family protein</fullName>
    </submittedName>
</protein>
<sequence>MPSVKLFGSIHADRRSKVRRELASFASDADALFVEYPTEPYDAREYVELFIRAPLVTLGFLLTAVMQKPLYALFNRDAYPAEVLAARRLGAERDCPVVAVDEHYRGIVDAVGPGQRAIEWGILVGALVLAPFAVGGTVGSIALAFSVSNASYRVHRLFWGVVSVAVTAVVGWFWFFESDSLVVSGFILLLALVFAWQMRATIGRRNEFMLDRIAAECDEHGYENVCLTTGYAHVFGLGATASDYGLDVAATYIPSWLRGGRTVEGAYGRNRDETVAFDADKPVFGRRIAALVVDWMVLIPVIAVGTTVGILVVGISIELAGADFSSLADWQVVALLLGSAFLADMAYWTALESRYGKTVGKRLVGLVVVDADDRYPGVRTALRRNILRPVDWLPFYVVGGLVALVTKRGQRLGDLVANTRVVVADADDTA</sequence>
<dbReference type="GeneID" id="9993813"/>
<gene>
    <name evidence="7" type="ORF">ELS19_05535</name>
</gene>
<feature type="transmembrane region" description="Helical" evidence="5">
    <location>
        <begin position="157"/>
        <end position="175"/>
    </location>
</feature>
<evidence type="ECO:0000256" key="2">
    <source>
        <dbReference type="ARBA" id="ARBA00022692"/>
    </source>
</evidence>
<comment type="caution">
    <text evidence="7">The sequence shown here is derived from an EMBL/GenBank/DDBJ whole genome shotgun (WGS) entry which is preliminary data.</text>
</comment>
<evidence type="ECO:0000256" key="5">
    <source>
        <dbReference type="SAM" id="Phobius"/>
    </source>
</evidence>
<accession>A0A482TB65</accession>
<evidence type="ECO:0000256" key="1">
    <source>
        <dbReference type="ARBA" id="ARBA00004141"/>
    </source>
</evidence>
<feature type="transmembrane region" description="Helical" evidence="5">
    <location>
        <begin position="295"/>
        <end position="320"/>
    </location>
</feature>
<dbReference type="GO" id="GO:0016020">
    <property type="term" value="C:membrane"/>
    <property type="evidence" value="ECO:0007669"/>
    <property type="project" value="UniProtKB-SubCell"/>
</dbReference>
<feature type="transmembrane region" description="Helical" evidence="5">
    <location>
        <begin position="120"/>
        <end position="145"/>
    </location>
</feature>
<dbReference type="RefSeq" id="WP_006056986.1">
    <property type="nucleotide sequence ID" value="NZ_RZHH01000002.1"/>
</dbReference>
<feature type="transmembrane region" description="Helical" evidence="5">
    <location>
        <begin position="181"/>
        <end position="202"/>
    </location>
</feature>
<dbReference type="InterPro" id="IPR010432">
    <property type="entry name" value="RDD"/>
</dbReference>
<evidence type="ECO:0000256" key="4">
    <source>
        <dbReference type="ARBA" id="ARBA00023136"/>
    </source>
</evidence>
<reference evidence="7 8" key="1">
    <citation type="submission" date="2018-12" db="EMBL/GenBank/DDBJ databases">
        <title>Genome analysis provides insights into bioremediation potentialities of Halogeometricum borinquense strain N11.</title>
        <authorList>
            <person name="Najjari A."/>
            <person name="Youssef N."/>
            <person name="Fhoula I."/>
            <person name="Ben Dhia O."/>
            <person name="Mahjoubi M."/>
            <person name="Ouzari H.I."/>
            <person name="Cherif A."/>
        </authorList>
    </citation>
    <scope>NUCLEOTIDE SEQUENCE [LARGE SCALE GENOMIC DNA]</scope>
    <source>
        <strain evidence="7 8">N11</strain>
    </source>
</reference>
<evidence type="ECO:0000256" key="3">
    <source>
        <dbReference type="ARBA" id="ARBA00022989"/>
    </source>
</evidence>
<dbReference type="OMA" id="FGTIHAN"/>